<organism evidence="12 13">
    <name type="scientific">Elysia marginata</name>
    <dbReference type="NCBI Taxonomy" id="1093978"/>
    <lineage>
        <taxon>Eukaryota</taxon>
        <taxon>Metazoa</taxon>
        <taxon>Spiralia</taxon>
        <taxon>Lophotrochozoa</taxon>
        <taxon>Mollusca</taxon>
        <taxon>Gastropoda</taxon>
        <taxon>Heterobranchia</taxon>
        <taxon>Euthyneura</taxon>
        <taxon>Panpulmonata</taxon>
        <taxon>Sacoglossa</taxon>
        <taxon>Placobranchoidea</taxon>
        <taxon>Plakobranchidae</taxon>
        <taxon>Elysia</taxon>
    </lineage>
</organism>
<dbReference type="InterPro" id="IPR031127">
    <property type="entry name" value="E3_UB_ligase_RBR"/>
</dbReference>
<evidence type="ECO:0000256" key="8">
    <source>
        <dbReference type="ARBA" id="ARBA00022833"/>
    </source>
</evidence>
<dbReference type="InterPro" id="IPR002867">
    <property type="entry name" value="IBR_dom"/>
</dbReference>
<comment type="caution">
    <text evidence="12">The sequence shown here is derived from an EMBL/GenBank/DDBJ whole genome shotgun (WGS) entry which is preliminary data.</text>
</comment>
<evidence type="ECO:0000256" key="9">
    <source>
        <dbReference type="PROSITE-ProRule" id="PRU00175"/>
    </source>
</evidence>
<evidence type="ECO:0000256" key="7">
    <source>
        <dbReference type="ARBA" id="ARBA00022786"/>
    </source>
</evidence>
<dbReference type="SMART" id="SM00647">
    <property type="entry name" value="IBR"/>
    <property type="match status" value="2"/>
</dbReference>
<evidence type="ECO:0000259" key="10">
    <source>
        <dbReference type="PROSITE" id="PS50089"/>
    </source>
</evidence>
<dbReference type="PROSITE" id="PS50089">
    <property type="entry name" value="ZF_RING_2"/>
    <property type="match status" value="1"/>
</dbReference>
<dbReference type="EC" id="2.3.2.31" evidence="2"/>
<reference evidence="12 13" key="1">
    <citation type="journal article" date="2021" name="Elife">
        <title>Chloroplast acquisition without the gene transfer in kleptoplastic sea slugs, Plakobranchus ocellatus.</title>
        <authorList>
            <person name="Maeda T."/>
            <person name="Takahashi S."/>
            <person name="Yoshida T."/>
            <person name="Shimamura S."/>
            <person name="Takaki Y."/>
            <person name="Nagai Y."/>
            <person name="Toyoda A."/>
            <person name="Suzuki Y."/>
            <person name="Arimoto A."/>
            <person name="Ishii H."/>
            <person name="Satoh N."/>
            <person name="Nishiyama T."/>
            <person name="Hasebe M."/>
            <person name="Maruyama T."/>
            <person name="Minagawa J."/>
            <person name="Obokata J."/>
            <person name="Shigenobu S."/>
        </authorList>
    </citation>
    <scope>NUCLEOTIDE SEQUENCE [LARGE SCALE GENOMIC DNA]</scope>
</reference>
<keyword evidence="6 9" id="KW-0863">Zinc-finger</keyword>
<evidence type="ECO:0000313" key="13">
    <source>
        <dbReference type="Proteomes" id="UP000762676"/>
    </source>
</evidence>
<dbReference type="InterPro" id="IPR044066">
    <property type="entry name" value="TRIAD_supradom"/>
</dbReference>
<accession>A0AAV4FNB6</accession>
<sequence>MGRLKIQSETFFTSDELERVSEKGNLQERTGDILEHSQSLTATTNCNVKSFCEICYDIIDFTQKETVQATQLNACGHLFCDSCWQTHLRTQFREGAVHMVCPGYQCKTQLGPSTLLSLLHVTEVAHILQRACEDEVEVCPTAKWCPSPSCGRVIRLATISSENPTCAEAPTSALDMSLDVTCGCGEEWCFTCLSPANWPAGCEQAQAYLDMSRRLKPRQDTLDYDVDATQTTTATSRVAEPLAIEGRLCPKCRRFIDKNSGCPHMMCKCGHEFCWICLLPFDYESHDRVCSPNAETLKAFTRFVKFTHLVRQTPHSAVADSKKAIKAPKATSRHQKNSMFHRAVQQRENGQRDKKWHGSTKELVAKIWNVTSKDVQFQEKVLLQCGFPTFQNHLRNVPASATDASTRRTLLNSLTRHFNSVQRSRQAMHKVAEYTFVLLQDFPASTEKGRAFREASDLIACCSFSSSVFQAGGNQDPRTALRRLSEIETWSNRALDTLLVVVHRLRYSV</sequence>
<comment type="catalytic activity">
    <reaction evidence="1">
        <text>[E2 ubiquitin-conjugating enzyme]-S-ubiquitinyl-L-cysteine + [acceptor protein]-L-lysine = [E2 ubiquitin-conjugating enzyme]-L-cysteine + [acceptor protein]-N(6)-ubiquitinyl-L-lysine.</text>
        <dbReference type="EC" id="2.3.2.31"/>
    </reaction>
</comment>
<dbReference type="Gene3D" id="1.20.120.1750">
    <property type="match status" value="1"/>
</dbReference>
<name>A0AAV4FNB6_9GAST</name>
<gene>
    <name evidence="12" type="ORF">ElyMa_005761200</name>
</gene>
<dbReference type="InterPro" id="IPR013083">
    <property type="entry name" value="Znf_RING/FYVE/PHD"/>
</dbReference>
<keyword evidence="13" id="KW-1185">Reference proteome</keyword>
<evidence type="ECO:0000256" key="2">
    <source>
        <dbReference type="ARBA" id="ARBA00012251"/>
    </source>
</evidence>
<proteinExistence type="predicted"/>
<evidence type="ECO:0000313" key="12">
    <source>
        <dbReference type="EMBL" id="GFR74714.1"/>
    </source>
</evidence>
<dbReference type="CDD" id="cd20336">
    <property type="entry name" value="Rcat_RBR"/>
    <property type="match status" value="1"/>
</dbReference>
<dbReference type="GO" id="GO:0008270">
    <property type="term" value="F:zinc ion binding"/>
    <property type="evidence" value="ECO:0007669"/>
    <property type="project" value="UniProtKB-KW"/>
</dbReference>
<keyword evidence="7" id="KW-0833">Ubl conjugation pathway</keyword>
<evidence type="ECO:0000256" key="4">
    <source>
        <dbReference type="ARBA" id="ARBA00022723"/>
    </source>
</evidence>
<keyword evidence="5" id="KW-0677">Repeat</keyword>
<feature type="domain" description="RING-type" evidence="10">
    <location>
        <begin position="52"/>
        <end position="102"/>
    </location>
</feature>
<dbReference type="Pfam" id="PF01485">
    <property type="entry name" value="IBR"/>
    <property type="match status" value="1"/>
</dbReference>
<dbReference type="Proteomes" id="UP000762676">
    <property type="component" value="Unassembled WGS sequence"/>
</dbReference>
<keyword evidence="3" id="KW-0808">Transferase</keyword>
<protein>
    <recommendedName>
        <fullName evidence="2">RBR-type E3 ubiquitin transferase</fullName>
        <ecNumber evidence="2">2.3.2.31</ecNumber>
    </recommendedName>
</protein>
<dbReference type="PANTHER" id="PTHR11685">
    <property type="entry name" value="RBR FAMILY RING FINGER AND IBR DOMAIN-CONTAINING"/>
    <property type="match status" value="1"/>
</dbReference>
<evidence type="ECO:0000256" key="6">
    <source>
        <dbReference type="ARBA" id="ARBA00022771"/>
    </source>
</evidence>
<dbReference type="Gene3D" id="3.30.40.10">
    <property type="entry name" value="Zinc/RING finger domain, C3HC4 (zinc finger)"/>
    <property type="match status" value="1"/>
</dbReference>
<evidence type="ECO:0000259" key="11">
    <source>
        <dbReference type="PROSITE" id="PS51873"/>
    </source>
</evidence>
<dbReference type="InterPro" id="IPR017907">
    <property type="entry name" value="Znf_RING_CS"/>
</dbReference>
<evidence type="ECO:0000256" key="5">
    <source>
        <dbReference type="ARBA" id="ARBA00022737"/>
    </source>
</evidence>
<keyword evidence="4" id="KW-0479">Metal-binding</keyword>
<dbReference type="PROSITE" id="PS51873">
    <property type="entry name" value="TRIAD"/>
    <property type="match status" value="1"/>
</dbReference>
<dbReference type="GO" id="GO:0016567">
    <property type="term" value="P:protein ubiquitination"/>
    <property type="evidence" value="ECO:0007669"/>
    <property type="project" value="InterPro"/>
</dbReference>
<dbReference type="PROSITE" id="PS00518">
    <property type="entry name" value="ZF_RING_1"/>
    <property type="match status" value="1"/>
</dbReference>
<dbReference type="AlphaFoldDB" id="A0AAV4FNB6"/>
<feature type="domain" description="RING-type" evidence="11">
    <location>
        <begin position="48"/>
        <end position="294"/>
    </location>
</feature>
<evidence type="ECO:0000256" key="3">
    <source>
        <dbReference type="ARBA" id="ARBA00022679"/>
    </source>
</evidence>
<keyword evidence="8" id="KW-0862">Zinc</keyword>
<evidence type="ECO:0000256" key="1">
    <source>
        <dbReference type="ARBA" id="ARBA00001798"/>
    </source>
</evidence>
<dbReference type="InterPro" id="IPR001841">
    <property type="entry name" value="Znf_RING"/>
</dbReference>
<dbReference type="Pfam" id="PF22191">
    <property type="entry name" value="IBR_1"/>
    <property type="match status" value="1"/>
</dbReference>
<dbReference type="EMBL" id="BMAT01011537">
    <property type="protein sequence ID" value="GFR74714.1"/>
    <property type="molecule type" value="Genomic_DNA"/>
</dbReference>
<dbReference type="GO" id="GO:0061630">
    <property type="term" value="F:ubiquitin protein ligase activity"/>
    <property type="evidence" value="ECO:0007669"/>
    <property type="project" value="UniProtKB-EC"/>
</dbReference>
<dbReference type="SUPFAM" id="SSF57850">
    <property type="entry name" value="RING/U-box"/>
    <property type="match status" value="2"/>
</dbReference>